<dbReference type="OrthoDB" id="342531at2759"/>
<dbReference type="InterPro" id="IPR016024">
    <property type="entry name" value="ARM-type_fold"/>
</dbReference>
<feature type="region of interest" description="Disordered" evidence="4">
    <location>
        <begin position="754"/>
        <end position="781"/>
    </location>
</feature>
<dbReference type="InterPro" id="IPR007015">
    <property type="entry name" value="DNA_pol_V/MYBBP1A"/>
</dbReference>
<reference evidence="6" key="1">
    <citation type="journal article" date="2016" name="Proc. Natl. Acad. Sci. U.S.A.">
        <title>Comparative genomics of biotechnologically important yeasts.</title>
        <authorList>
            <person name="Riley R."/>
            <person name="Haridas S."/>
            <person name="Wolfe K.H."/>
            <person name="Lopes M.R."/>
            <person name="Hittinger C.T."/>
            <person name="Goeker M."/>
            <person name="Salamov A.A."/>
            <person name="Wisecaver J.H."/>
            <person name="Long T.M."/>
            <person name="Calvey C.H."/>
            <person name="Aerts A.L."/>
            <person name="Barry K.W."/>
            <person name="Choi C."/>
            <person name="Clum A."/>
            <person name="Coughlan A.Y."/>
            <person name="Deshpande S."/>
            <person name="Douglass A.P."/>
            <person name="Hanson S.J."/>
            <person name="Klenk H.-P."/>
            <person name="LaButti K.M."/>
            <person name="Lapidus A."/>
            <person name="Lindquist E.A."/>
            <person name="Lipzen A.M."/>
            <person name="Meier-Kolthoff J.P."/>
            <person name="Ohm R.A."/>
            <person name="Otillar R.P."/>
            <person name="Pangilinan J.L."/>
            <person name="Peng Y."/>
            <person name="Rokas A."/>
            <person name="Rosa C.A."/>
            <person name="Scheuner C."/>
            <person name="Sibirny A.A."/>
            <person name="Slot J.C."/>
            <person name="Stielow J.B."/>
            <person name="Sun H."/>
            <person name="Kurtzman C.P."/>
            <person name="Blackwell M."/>
            <person name="Grigoriev I.V."/>
            <person name="Jeffries T.W."/>
        </authorList>
    </citation>
    <scope>NUCLEOTIDE SEQUENCE [LARGE SCALE GENOMIC DNA]</scope>
    <source>
        <strain evidence="6">NRRL Y-1626</strain>
    </source>
</reference>
<comment type="caution">
    <text evidence="5">The sequence shown here is derived from an EMBL/GenBank/DDBJ whole genome shotgun (WGS) entry which is preliminary data.</text>
</comment>
<dbReference type="AlphaFoldDB" id="A0A1B7TAW4"/>
<name>A0A1B7TAW4_9ASCO</name>
<evidence type="ECO:0000256" key="3">
    <source>
        <dbReference type="ARBA" id="ARBA00023242"/>
    </source>
</evidence>
<evidence type="ECO:0000256" key="4">
    <source>
        <dbReference type="SAM" id="MobiDB-lite"/>
    </source>
</evidence>
<sequence length="1077" mass="124960">MSSKVNRELFQKLASDFEEERMQSTIEIIQSLNKIKEDDMNLFKLELEYGVQRLMKSLSTNKRFSRLGYSVCLGELLNLQLINIHKETKEDIKTFTNIFYTKLANELPLNDIENKKDQSKKIKGKEERGDAFGRLFGLQILSNPPLFETIFFEKHGKKINYKVSENYIKQLYQLSNYKSWIAETALFAILEFVMKIIGNKNLSEKHVMKFKKFVIELLNELDLTMSLEGLSIYLKLVYGHGIVEDNIEALQDIKFSKLHWQDNDPLSKANLNFLVKVLKGMEMTKQEGDTALFENSNKGFWTPRLHFAYNIFIEQLNHLEECKNDSEQGTKKLKQNNGFIENSNKFSLRDFAVKVIDETFFAEKSSTERKYNGFEMIKILFETESPIIDYVFTLSNFKRVFINQISKKDRLLHKQAKSCMDVALKYYETHSENISSFLIEIWELEKDDSFLNFDNLTKTKFCQNILSLKTISNDSKMIISKTLVDICQKCSSIITDESLKKYKFCIDQLLNFLKNQKETIDSQDSENWAIYSINKLCDLSFFKTETELKLSDEDFDFDDEDENNIHVIATERLYSIIGELFSNNNSDILTIILQYVIKNESDVNLLFKLDSELLNIKLESISTLVDLKELISEASEPKIYLLQSVQMLIQTVLLQMFNGNPDALQLLDDLLIFYQSVIINEEEDKSLIGITEIYLVLLSQSKTFLRKIVTLSFDYLTILLASKNSDFLKSSIAPFLDVLKARENKTGFEHLFQGGEVEEIDEESKENDSYKSENESDIDMDDMSEIEFDGMSEDSDSEVNQIEKETTSALAKALKLPENMIDEKGNIKHDLSNDNEDSDELEEEDEDEELLNDEQMMQLDSTLSNIFKHRKEALTSINTGNKRKVEVQNARETVITLKNRVVDLIETFIKSQENILNNKDSTMEQSILAIDSVLIFMIPLIECIRTTTNKALSDKIAKIMKTKLMKLKIQNYPNSNEFVENIATSLQNLHKLILTEKPGLFSKLFYNIVSTGSLFHCKLIWNCSSAKDNYNFDKINGFYTQIMDEWVLKSDIKLTQSFFTDFINWTTTKRHPQKENN</sequence>
<evidence type="ECO:0008006" key="7">
    <source>
        <dbReference type="Google" id="ProtNLM"/>
    </source>
</evidence>
<dbReference type="SUPFAM" id="SSF48371">
    <property type="entry name" value="ARM repeat"/>
    <property type="match status" value="1"/>
</dbReference>
<evidence type="ECO:0000313" key="5">
    <source>
        <dbReference type="EMBL" id="OBA25874.1"/>
    </source>
</evidence>
<feature type="compositionally biased region" description="Acidic residues" evidence="4">
    <location>
        <begin position="833"/>
        <end position="848"/>
    </location>
</feature>
<dbReference type="EMBL" id="LXPE01000037">
    <property type="protein sequence ID" value="OBA25874.1"/>
    <property type="molecule type" value="Genomic_DNA"/>
</dbReference>
<feature type="compositionally biased region" description="Basic and acidic residues" evidence="4">
    <location>
        <begin position="821"/>
        <end position="832"/>
    </location>
</feature>
<accession>A0A1B7TAW4</accession>
<comment type="subcellular location">
    <subcellularLocation>
        <location evidence="1">Nucleus</location>
    </subcellularLocation>
</comment>
<dbReference type="PANTHER" id="PTHR13213">
    <property type="entry name" value="MYB-BINDING PROTEIN 1A FAMILY MEMBER"/>
    <property type="match status" value="1"/>
</dbReference>
<keyword evidence="3" id="KW-0539">Nucleus</keyword>
<keyword evidence="6" id="KW-1185">Reference proteome</keyword>
<evidence type="ECO:0000313" key="6">
    <source>
        <dbReference type="Proteomes" id="UP000092321"/>
    </source>
</evidence>
<proteinExistence type="inferred from homology"/>
<evidence type="ECO:0000256" key="2">
    <source>
        <dbReference type="ARBA" id="ARBA00006809"/>
    </source>
</evidence>
<comment type="similarity">
    <text evidence="2">Belongs to the MYBBP1A family.</text>
</comment>
<dbReference type="GO" id="GO:0000182">
    <property type="term" value="F:rDNA binding"/>
    <property type="evidence" value="ECO:0007669"/>
    <property type="project" value="TreeGrafter"/>
</dbReference>
<evidence type="ECO:0000256" key="1">
    <source>
        <dbReference type="ARBA" id="ARBA00004123"/>
    </source>
</evidence>
<protein>
    <recommendedName>
        <fullName evidence="7">DNA polymerase V</fullName>
    </recommendedName>
</protein>
<dbReference type="Pfam" id="PF04931">
    <property type="entry name" value="DNA_pol_phi"/>
    <property type="match status" value="1"/>
</dbReference>
<organism evidence="5 6">
    <name type="scientific">Hanseniaspora valbyensis NRRL Y-1626</name>
    <dbReference type="NCBI Taxonomy" id="766949"/>
    <lineage>
        <taxon>Eukaryota</taxon>
        <taxon>Fungi</taxon>
        <taxon>Dikarya</taxon>
        <taxon>Ascomycota</taxon>
        <taxon>Saccharomycotina</taxon>
        <taxon>Saccharomycetes</taxon>
        <taxon>Saccharomycodales</taxon>
        <taxon>Saccharomycodaceae</taxon>
        <taxon>Hanseniaspora</taxon>
    </lineage>
</organism>
<gene>
    <name evidence="5" type="ORF">HANVADRAFT_53604</name>
</gene>
<dbReference type="GO" id="GO:0005730">
    <property type="term" value="C:nucleolus"/>
    <property type="evidence" value="ECO:0007669"/>
    <property type="project" value="InterPro"/>
</dbReference>
<feature type="region of interest" description="Disordered" evidence="4">
    <location>
        <begin position="821"/>
        <end position="848"/>
    </location>
</feature>
<dbReference type="GO" id="GO:0006355">
    <property type="term" value="P:regulation of DNA-templated transcription"/>
    <property type="evidence" value="ECO:0007669"/>
    <property type="project" value="InterPro"/>
</dbReference>
<dbReference type="Proteomes" id="UP000092321">
    <property type="component" value="Unassembled WGS sequence"/>
</dbReference>
<dbReference type="PANTHER" id="PTHR13213:SF2">
    <property type="entry name" value="MYB-BINDING PROTEIN 1A"/>
    <property type="match status" value="1"/>
</dbReference>
<feature type="compositionally biased region" description="Acidic residues" evidence="4">
    <location>
        <begin position="756"/>
        <end position="765"/>
    </location>
</feature>